<gene>
    <name evidence="1" type="ORF">TA15360</name>
</gene>
<dbReference type="OMA" id="NDTRYVW"/>
<accession>Q4UFG4</accession>
<proteinExistence type="predicted"/>
<dbReference type="InParanoid" id="Q4UFG4"/>
<dbReference type="KEGG" id="tan:TA15360"/>
<reference evidence="1 2" key="1">
    <citation type="journal article" date="2005" name="Science">
        <title>Genome of the host-cell transforming parasite Theileria annulata compared with T. parva.</title>
        <authorList>
            <person name="Pain A."/>
            <person name="Renauld H."/>
            <person name="Berriman M."/>
            <person name="Murphy L."/>
            <person name="Yeats C.A."/>
            <person name="Weir W."/>
            <person name="Kerhornou A."/>
            <person name="Aslett M."/>
            <person name="Bishop R."/>
            <person name="Bouchier C."/>
            <person name="Cochet M."/>
            <person name="Coulson R.M.R."/>
            <person name="Cronin A."/>
            <person name="de Villiers E.P."/>
            <person name="Fraser A."/>
            <person name="Fosker N."/>
            <person name="Gardner M."/>
            <person name="Goble A."/>
            <person name="Griffiths-Jones S."/>
            <person name="Harris D.E."/>
            <person name="Katzer F."/>
            <person name="Larke N."/>
            <person name="Lord A."/>
            <person name="Maser P."/>
            <person name="McKellar S."/>
            <person name="Mooney P."/>
            <person name="Morton F."/>
            <person name="Nene V."/>
            <person name="O'Neil S."/>
            <person name="Price C."/>
            <person name="Quail M.A."/>
            <person name="Rabbinowitsch E."/>
            <person name="Rawlings N.D."/>
            <person name="Rutter S."/>
            <person name="Saunders D."/>
            <person name="Seeger K."/>
            <person name="Shah T."/>
            <person name="Squares R."/>
            <person name="Squares S."/>
            <person name="Tivey A."/>
            <person name="Walker A.R."/>
            <person name="Woodward J."/>
            <person name="Dobbelaere D.A.E."/>
            <person name="Langsley G."/>
            <person name="Rajandream M.A."/>
            <person name="McKeever D."/>
            <person name="Shiels B."/>
            <person name="Tait A."/>
            <person name="Barrell B.G."/>
            <person name="Hall N."/>
        </authorList>
    </citation>
    <scope>NUCLEOTIDE SEQUENCE [LARGE SCALE GENOMIC DNA]</scope>
    <source>
        <strain evidence="2">Ankara</strain>
    </source>
</reference>
<dbReference type="eggNOG" id="ENOG502SFHD">
    <property type="taxonomic scope" value="Eukaryota"/>
</dbReference>
<keyword evidence="2" id="KW-1185">Reference proteome</keyword>
<dbReference type="OrthoDB" id="365988at2759"/>
<name>Q4UFG4_THEAN</name>
<dbReference type="GeneID" id="3861569"/>
<protein>
    <submittedName>
        <fullName evidence="1">Uncharacterized protein</fullName>
    </submittedName>
</protein>
<dbReference type="RefSeq" id="XP_951884.1">
    <property type="nucleotide sequence ID" value="XM_946791.1"/>
</dbReference>
<dbReference type="Proteomes" id="UP000001950">
    <property type="component" value="Chromosome 2"/>
</dbReference>
<evidence type="ECO:0000313" key="2">
    <source>
        <dbReference type="Proteomes" id="UP000001950"/>
    </source>
</evidence>
<dbReference type="AlphaFoldDB" id="Q4UFG4"/>
<organism evidence="1 2">
    <name type="scientific">Theileria annulata</name>
    <dbReference type="NCBI Taxonomy" id="5874"/>
    <lineage>
        <taxon>Eukaryota</taxon>
        <taxon>Sar</taxon>
        <taxon>Alveolata</taxon>
        <taxon>Apicomplexa</taxon>
        <taxon>Aconoidasida</taxon>
        <taxon>Piroplasmida</taxon>
        <taxon>Theileriidae</taxon>
        <taxon>Theileria</taxon>
    </lineage>
</organism>
<dbReference type="STRING" id="5874.Q4UFG4"/>
<dbReference type="EMBL" id="CR940348">
    <property type="protein sequence ID" value="CAI74152.1"/>
    <property type="molecule type" value="Genomic_DNA"/>
</dbReference>
<sequence length="218" mass="25631">MDSCKSAKLVDSFDNSFYSEKNLYKKDQNLSNSLGDNLVYELKQLDSTLDDLFLTTNQQLNTHYSIHKFRLKVSRRISSFSSILKSLSRQCESLSNSQQRVKLFTLHQFYNDRLMKHKNRLSEWWSRNERRYHDLYLSSFVSHMKNSDKLKVEAYEASDFSDNGDSESDEGFITKKLKDTRNMMISQINQMDAAEPSLLKSSQYITQQVYILNCIHNI</sequence>
<evidence type="ECO:0000313" key="1">
    <source>
        <dbReference type="EMBL" id="CAI74152.1"/>
    </source>
</evidence>
<dbReference type="VEuPathDB" id="PiroplasmaDB:TA15360"/>